<name>A0A917RZW6_9BACL</name>
<evidence type="ECO:0000313" key="2">
    <source>
        <dbReference type="EMBL" id="GGL45588.1"/>
    </source>
</evidence>
<keyword evidence="3" id="KW-1185">Reference proteome</keyword>
<dbReference type="Proteomes" id="UP000654670">
    <property type="component" value="Unassembled WGS sequence"/>
</dbReference>
<reference evidence="2" key="1">
    <citation type="journal article" date="2014" name="Int. J. Syst. Evol. Microbiol.">
        <title>Complete genome sequence of Corynebacterium casei LMG S-19264T (=DSM 44701T), isolated from a smear-ripened cheese.</title>
        <authorList>
            <consortium name="US DOE Joint Genome Institute (JGI-PGF)"/>
            <person name="Walter F."/>
            <person name="Albersmeier A."/>
            <person name="Kalinowski J."/>
            <person name="Ruckert C."/>
        </authorList>
    </citation>
    <scope>NUCLEOTIDE SEQUENCE</scope>
    <source>
        <strain evidence="2">JCM 15325</strain>
    </source>
</reference>
<evidence type="ECO:0000313" key="3">
    <source>
        <dbReference type="Proteomes" id="UP000654670"/>
    </source>
</evidence>
<dbReference type="EMBL" id="BMOK01000002">
    <property type="protein sequence ID" value="GGL45588.1"/>
    <property type="molecule type" value="Genomic_DNA"/>
</dbReference>
<feature type="region of interest" description="Disordered" evidence="1">
    <location>
        <begin position="228"/>
        <end position="250"/>
    </location>
</feature>
<dbReference type="RefSeq" id="WP_188801697.1">
    <property type="nucleotide sequence ID" value="NZ_BMOK01000002.1"/>
</dbReference>
<gene>
    <name evidence="2" type="ORF">GCM10007968_07140</name>
</gene>
<comment type="caution">
    <text evidence="2">The sequence shown here is derived from an EMBL/GenBank/DDBJ whole genome shotgun (WGS) entry which is preliminary data.</text>
</comment>
<evidence type="ECO:0000256" key="1">
    <source>
        <dbReference type="SAM" id="MobiDB-lite"/>
    </source>
</evidence>
<organism evidence="2 3">
    <name type="scientific">Sporolactobacillus putidus</name>
    <dbReference type="NCBI Taxonomy" id="492735"/>
    <lineage>
        <taxon>Bacteria</taxon>
        <taxon>Bacillati</taxon>
        <taxon>Bacillota</taxon>
        <taxon>Bacilli</taxon>
        <taxon>Bacillales</taxon>
        <taxon>Sporolactobacillaceae</taxon>
        <taxon>Sporolactobacillus</taxon>
    </lineage>
</organism>
<accession>A0A917RZW6</accession>
<sequence>MGNKSISKPIGELQDECIRVPKVYDWVTDALKKEVEVRFTDEQLEQIEEALEDPYRRPLRVNVKTPKAPPLFPLSGGDSEKGTNEGFYCEQIGEKRQVTVSVSGKLVEAELVDLLFTSDISVLVLDRQGKTVVKQNTNVSIMESFVLCYPDGTDLLCRVSKIWSRVSGGSVILNGPFTPSVKLEVVFCVDVQVEAEVKLEVLAKYSDPRSNDIKAPEVEEQCPQISFPGQRSEIYPGLSPEKVAEEESES</sequence>
<reference evidence="2" key="2">
    <citation type="submission" date="2020-09" db="EMBL/GenBank/DDBJ databases">
        <authorList>
            <person name="Sun Q."/>
            <person name="Ohkuma M."/>
        </authorList>
    </citation>
    <scope>NUCLEOTIDE SEQUENCE</scope>
    <source>
        <strain evidence="2">JCM 15325</strain>
    </source>
</reference>
<proteinExistence type="predicted"/>
<dbReference type="AlphaFoldDB" id="A0A917RZW6"/>
<protein>
    <submittedName>
        <fullName evidence="2">Uncharacterized protein</fullName>
    </submittedName>
</protein>